<keyword evidence="6" id="KW-0597">Phosphoprotein</keyword>
<comment type="similarity">
    <text evidence="4 10">Belongs to the phosphohexose mutase family.</text>
</comment>
<keyword evidence="7 10" id="KW-0479">Metal-binding</keyword>
<dbReference type="CDD" id="cd03089">
    <property type="entry name" value="PMM_PGM"/>
    <property type="match status" value="1"/>
</dbReference>
<dbReference type="FunFam" id="3.40.120.10:FF:000021">
    <property type="entry name" value="Phosphomannomutase/phosphoglucomutase"/>
    <property type="match status" value="1"/>
</dbReference>
<dbReference type="PRINTS" id="PR00509">
    <property type="entry name" value="PGMPMM"/>
</dbReference>
<dbReference type="InterPro" id="IPR005841">
    <property type="entry name" value="Alpha-D-phosphohexomutase_SF"/>
</dbReference>
<evidence type="ECO:0000259" key="12">
    <source>
        <dbReference type="Pfam" id="PF02878"/>
    </source>
</evidence>
<dbReference type="Gene3D" id="3.30.310.50">
    <property type="entry name" value="Alpha-D-phosphohexomutase, C-terminal domain"/>
    <property type="match status" value="1"/>
</dbReference>
<dbReference type="SUPFAM" id="SSF53738">
    <property type="entry name" value="Phosphoglucomutase, first 3 domains"/>
    <property type="match status" value="3"/>
</dbReference>
<keyword evidence="8 10" id="KW-0460">Magnesium</keyword>
<dbReference type="InterPro" id="IPR005843">
    <property type="entry name" value="A-D-PHexomutase_C"/>
</dbReference>
<dbReference type="SUPFAM" id="SSF55957">
    <property type="entry name" value="Phosphoglucomutase, C-terminal domain"/>
    <property type="match status" value="1"/>
</dbReference>
<name>A0A7U7GFW8_9GAMM</name>
<feature type="domain" description="Alpha-D-phosphohexomutase alpha/beta/alpha" evidence="13">
    <location>
        <begin position="169"/>
        <end position="266"/>
    </location>
</feature>
<gene>
    <name evidence="15" type="primary">algC</name>
    <name evidence="15" type="ORF">BN874_80077</name>
</gene>
<dbReference type="PANTHER" id="PTHR43771">
    <property type="entry name" value="PHOSPHOMANNOMUTASE"/>
    <property type="match status" value="1"/>
</dbReference>
<comment type="pathway">
    <text evidence="3">Nucleotide-sugar biosynthesis; GDP-alpha-D-mannose biosynthesis; alpha-D-mannose 1-phosphate from D-fructose 6-phosphate: step 2/2.</text>
</comment>
<protein>
    <recommendedName>
        <fullName evidence="5">phosphomannomutase</fullName>
        <ecNumber evidence="5">5.4.2.8</ecNumber>
    </recommendedName>
</protein>
<dbReference type="InterPro" id="IPR005846">
    <property type="entry name" value="A-D-PHexomutase_a/b/a-III"/>
</dbReference>
<evidence type="ECO:0000259" key="11">
    <source>
        <dbReference type="Pfam" id="PF00408"/>
    </source>
</evidence>
<evidence type="ECO:0000259" key="13">
    <source>
        <dbReference type="Pfam" id="PF02879"/>
    </source>
</evidence>
<dbReference type="GO" id="GO:0005975">
    <property type="term" value="P:carbohydrate metabolic process"/>
    <property type="evidence" value="ECO:0007669"/>
    <property type="project" value="InterPro"/>
</dbReference>
<evidence type="ECO:0000256" key="8">
    <source>
        <dbReference type="ARBA" id="ARBA00022842"/>
    </source>
</evidence>
<dbReference type="InterPro" id="IPR005844">
    <property type="entry name" value="A-D-PHexomutase_a/b/a-I"/>
</dbReference>
<dbReference type="InterPro" id="IPR005845">
    <property type="entry name" value="A-D-PHexomutase_a/b/a-II"/>
</dbReference>
<evidence type="ECO:0000256" key="9">
    <source>
        <dbReference type="ARBA" id="ARBA00023235"/>
    </source>
</evidence>
<evidence type="ECO:0000313" key="16">
    <source>
        <dbReference type="Proteomes" id="UP000019184"/>
    </source>
</evidence>
<comment type="catalytic activity">
    <reaction evidence="1">
        <text>alpha-D-mannose 1-phosphate = D-mannose 6-phosphate</text>
        <dbReference type="Rhea" id="RHEA:11140"/>
        <dbReference type="ChEBI" id="CHEBI:58409"/>
        <dbReference type="ChEBI" id="CHEBI:58735"/>
        <dbReference type="EC" id="5.4.2.8"/>
    </reaction>
</comment>
<feature type="domain" description="Alpha-D-phosphohexomutase alpha/beta/alpha" evidence="14">
    <location>
        <begin position="271"/>
        <end position="375"/>
    </location>
</feature>
<dbReference type="Gene3D" id="3.40.120.10">
    <property type="entry name" value="Alpha-D-Glucose-1,6-Bisphosphate, subunit A, domain 3"/>
    <property type="match status" value="3"/>
</dbReference>
<evidence type="ECO:0000256" key="10">
    <source>
        <dbReference type="RuleBase" id="RU004326"/>
    </source>
</evidence>
<evidence type="ECO:0000256" key="2">
    <source>
        <dbReference type="ARBA" id="ARBA00001946"/>
    </source>
</evidence>
<keyword evidence="9 15" id="KW-0413">Isomerase</keyword>
<dbReference type="PROSITE" id="PS00710">
    <property type="entry name" value="PGM_PMM"/>
    <property type="match status" value="1"/>
</dbReference>
<dbReference type="PANTHER" id="PTHR43771:SF2">
    <property type="entry name" value="PHOSPHOMANNOMUTASE_PHOSPHOGLUCOMUTASE"/>
    <property type="match status" value="1"/>
</dbReference>
<accession>A0A7U7GFW8</accession>
<dbReference type="Pfam" id="PF02879">
    <property type="entry name" value="PGM_PMM_II"/>
    <property type="match status" value="1"/>
</dbReference>
<evidence type="ECO:0000256" key="1">
    <source>
        <dbReference type="ARBA" id="ARBA00000586"/>
    </source>
</evidence>
<sequence>MSAEPAVSAIPGGTDAGMKKSIFREYDIRGVVDRDLTPEVVRDIGQAVGSLAAERGETQVIVGRDGRLSSPVLADALKAGIRAAGLEVLDLGAVSTPLLYYATHTLGSSHAGVIVTGSHNPPQYNGLKIVIDKIALHGEVIHDLRRRIETGDLRHGQGGERYADQVRADYIQRMTSALRLPKPCKVVVDCGNAIAAKTAPTLLRALGCEVVELYCEVDGRFPNHHPDPSIPENLADLQAAVLEHRADIGLAFDGDADRLGVVSNTGEIIWPDRVLMPLAEEVLSRHPGAAVVYDIKCSQHLTRLIERCGGHPVLWKTGHSLIKAKMREIGALLGGELTGHFVHADDWFGFDDAFYAAARLLNLLTRCGVSSAEFFAAYPTGLTTPELRVEMAEGEPFIFMKRLAAHAEFGADAQIIALDGLRVEFPHGWGLVRASNTTPSLTLRFEADHADGMSDIQDRFRQQLLALQPDLILPF</sequence>
<dbReference type="EC" id="5.4.2.8" evidence="5"/>
<dbReference type="GO" id="GO:0000287">
    <property type="term" value="F:magnesium ion binding"/>
    <property type="evidence" value="ECO:0007669"/>
    <property type="project" value="InterPro"/>
</dbReference>
<dbReference type="EMBL" id="CBTK010000298">
    <property type="protein sequence ID" value="CDH47387.1"/>
    <property type="molecule type" value="Genomic_DNA"/>
</dbReference>
<evidence type="ECO:0000259" key="14">
    <source>
        <dbReference type="Pfam" id="PF02880"/>
    </source>
</evidence>
<dbReference type="InterPro" id="IPR016066">
    <property type="entry name" value="A-D-PHexomutase_CS"/>
</dbReference>
<dbReference type="Proteomes" id="UP000019184">
    <property type="component" value="Unassembled WGS sequence"/>
</dbReference>
<comment type="caution">
    <text evidence="15">The sequence shown here is derived from an EMBL/GenBank/DDBJ whole genome shotgun (WGS) entry which is preliminary data.</text>
</comment>
<comment type="cofactor">
    <cofactor evidence="2">
        <name>Mg(2+)</name>
        <dbReference type="ChEBI" id="CHEBI:18420"/>
    </cofactor>
</comment>
<dbReference type="GO" id="GO:0004615">
    <property type="term" value="F:phosphomannomutase activity"/>
    <property type="evidence" value="ECO:0007669"/>
    <property type="project" value="UniProtKB-EC"/>
</dbReference>
<evidence type="ECO:0000256" key="5">
    <source>
        <dbReference type="ARBA" id="ARBA00012730"/>
    </source>
</evidence>
<dbReference type="InterPro" id="IPR016055">
    <property type="entry name" value="A-D-PHexomutase_a/b/a-I/II/III"/>
</dbReference>
<feature type="domain" description="Alpha-D-phosphohexomutase alpha/beta/alpha" evidence="12">
    <location>
        <begin position="21"/>
        <end position="152"/>
    </location>
</feature>
<keyword evidence="16" id="KW-1185">Reference proteome</keyword>
<dbReference type="InterPro" id="IPR036900">
    <property type="entry name" value="A-D-PHexomutase_C_sf"/>
</dbReference>
<proteinExistence type="inferred from homology"/>
<dbReference type="Pfam" id="PF02878">
    <property type="entry name" value="PGM_PMM_I"/>
    <property type="match status" value="1"/>
</dbReference>
<reference evidence="15 16" key="1">
    <citation type="journal article" date="2014" name="ISME J.">
        <title>Candidatus Competibacter-lineage genomes retrieved from metagenomes reveal functional metabolic diversity.</title>
        <authorList>
            <person name="McIlroy S.J."/>
            <person name="Albertsen M."/>
            <person name="Andresen E.K."/>
            <person name="Saunders A.M."/>
            <person name="Kristiansen R."/>
            <person name="Stokholm-Bjerregaard M."/>
            <person name="Nielsen K.L."/>
            <person name="Nielsen P.H."/>
        </authorList>
    </citation>
    <scope>NUCLEOTIDE SEQUENCE [LARGE SCALE GENOMIC DNA]</scope>
    <source>
        <strain evidence="15 16">Run_B_J11</strain>
    </source>
</reference>
<evidence type="ECO:0000256" key="3">
    <source>
        <dbReference type="ARBA" id="ARBA00004699"/>
    </source>
</evidence>
<evidence type="ECO:0000256" key="7">
    <source>
        <dbReference type="ARBA" id="ARBA00022723"/>
    </source>
</evidence>
<dbReference type="Pfam" id="PF02880">
    <property type="entry name" value="PGM_PMM_III"/>
    <property type="match status" value="1"/>
</dbReference>
<evidence type="ECO:0000313" key="15">
    <source>
        <dbReference type="EMBL" id="CDH47387.1"/>
    </source>
</evidence>
<feature type="domain" description="Alpha-D-phosphohexomutase C-terminal" evidence="11">
    <location>
        <begin position="386"/>
        <end position="462"/>
    </location>
</feature>
<dbReference type="AlphaFoldDB" id="A0A7U7GFW8"/>
<organism evidence="15 16">
    <name type="scientific">Candidatus Contendobacter odensis Run_B_J11</name>
    <dbReference type="NCBI Taxonomy" id="1400861"/>
    <lineage>
        <taxon>Bacteria</taxon>
        <taxon>Pseudomonadati</taxon>
        <taxon>Pseudomonadota</taxon>
        <taxon>Gammaproteobacteria</taxon>
        <taxon>Candidatus Competibacteraceae</taxon>
        <taxon>Candidatus Contendibacter</taxon>
    </lineage>
</organism>
<evidence type="ECO:0000256" key="4">
    <source>
        <dbReference type="ARBA" id="ARBA00010231"/>
    </source>
</evidence>
<evidence type="ECO:0000256" key="6">
    <source>
        <dbReference type="ARBA" id="ARBA00022553"/>
    </source>
</evidence>
<dbReference type="Pfam" id="PF00408">
    <property type="entry name" value="PGM_PMM_IV"/>
    <property type="match status" value="1"/>
</dbReference>